<keyword evidence="1" id="KW-0732">Signal</keyword>
<keyword evidence="3" id="KW-1185">Reference proteome</keyword>
<feature type="non-terminal residue" evidence="2">
    <location>
        <position position="1"/>
    </location>
</feature>
<dbReference type="GO" id="GO:0019852">
    <property type="term" value="P:L-ascorbic acid metabolic process"/>
    <property type="evidence" value="ECO:0007669"/>
    <property type="project" value="TreeGrafter"/>
</dbReference>
<evidence type="ECO:0000313" key="3">
    <source>
        <dbReference type="Proteomes" id="UP001488838"/>
    </source>
</evidence>
<dbReference type="PANTHER" id="PTHR43968">
    <property type="match status" value="1"/>
</dbReference>
<dbReference type="GO" id="GO:0005737">
    <property type="term" value="C:cytoplasm"/>
    <property type="evidence" value="ECO:0007669"/>
    <property type="project" value="TreeGrafter"/>
</dbReference>
<gene>
    <name evidence="2" type="ORF">U0070_013866</name>
</gene>
<dbReference type="GO" id="GO:0006749">
    <property type="term" value="P:glutathione metabolic process"/>
    <property type="evidence" value="ECO:0007669"/>
    <property type="project" value="TreeGrafter"/>
</dbReference>
<dbReference type="GO" id="GO:0004364">
    <property type="term" value="F:glutathione transferase activity"/>
    <property type="evidence" value="ECO:0007669"/>
    <property type="project" value="TreeGrafter"/>
</dbReference>
<dbReference type="SUPFAM" id="SSF52833">
    <property type="entry name" value="Thioredoxin-like"/>
    <property type="match status" value="1"/>
</dbReference>
<sequence>PHANKKGTLVALSLHSTMMSAVSARSLRQGSVLTPLLKGKIHVYSMRFCLFTLKELMVLKPKGIWPEIINLNLKSKPGQGHLIPKSIITCEYLDEEHQEKLFTDDPYGKVCQRMTFERFSKLTGVEKKGGGLSSIKKKELRKEFHKLEEAMTNQKAAFFGRDSLSMIDYFIPHFKFWIAAVQEDPIVASRLADAKTSSDFLSLDLQDSPEARNYGL</sequence>
<dbReference type="Gene3D" id="1.20.1050.10">
    <property type="match status" value="1"/>
</dbReference>
<dbReference type="InterPro" id="IPR036249">
    <property type="entry name" value="Thioredoxin-like_sf"/>
</dbReference>
<feature type="chain" id="PRO_5043889212" evidence="1">
    <location>
        <begin position="25"/>
        <end position="216"/>
    </location>
</feature>
<protein>
    <submittedName>
        <fullName evidence="2">Uncharacterized protein</fullName>
    </submittedName>
</protein>
<proteinExistence type="predicted"/>
<reference evidence="2 3" key="1">
    <citation type="journal article" date="2023" name="bioRxiv">
        <title>Conserved and derived expression patterns and positive selection on dental genes reveal complex evolutionary context of ever-growing rodent molars.</title>
        <authorList>
            <person name="Calamari Z.T."/>
            <person name="Song A."/>
            <person name="Cohen E."/>
            <person name="Akter M."/>
            <person name="Roy R.D."/>
            <person name="Hallikas O."/>
            <person name="Christensen M.M."/>
            <person name="Li P."/>
            <person name="Marangoni P."/>
            <person name="Jernvall J."/>
            <person name="Klein O.D."/>
        </authorList>
    </citation>
    <scope>NUCLEOTIDE SEQUENCE [LARGE SCALE GENOMIC DNA]</scope>
    <source>
        <strain evidence="2">V071</strain>
    </source>
</reference>
<feature type="signal peptide" evidence="1">
    <location>
        <begin position="1"/>
        <end position="24"/>
    </location>
</feature>
<evidence type="ECO:0000313" key="2">
    <source>
        <dbReference type="EMBL" id="KAK7803770.1"/>
    </source>
</evidence>
<evidence type="ECO:0000256" key="1">
    <source>
        <dbReference type="SAM" id="SignalP"/>
    </source>
</evidence>
<dbReference type="Proteomes" id="UP001488838">
    <property type="component" value="Unassembled WGS sequence"/>
</dbReference>
<dbReference type="InterPro" id="IPR036282">
    <property type="entry name" value="Glutathione-S-Trfase_C_sf"/>
</dbReference>
<organism evidence="2 3">
    <name type="scientific">Myodes glareolus</name>
    <name type="common">Bank vole</name>
    <name type="synonym">Clethrionomys glareolus</name>
    <dbReference type="NCBI Taxonomy" id="447135"/>
    <lineage>
        <taxon>Eukaryota</taxon>
        <taxon>Metazoa</taxon>
        <taxon>Chordata</taxon>
        <taxon>Craniata</taxon>
        <taxon>Vertebrata</taxon>
        <taxon>Euteleostomi</taxon>
        <taxon>Mammalia</taxon>
        <taxon>Eutheria</taxon>
        <taxon>Euarchontoglires</taxon>
        <taxon>Glires</taxon>
        <taxon>Rodentia</taxon>
        <taxon>Myomorpha</taxon>
        <taxon>Muroidea</taxon>
        <taxon>Cricetidae</taxon>
        <taxon>Arvicolinae</taxon>
        <taxon>Myodes</taxon>
    </lineage>
</organism>
<name>A0AAW0HLR4_MYOGA</name>
<dbReference type="AlphaFoldDB" id="A0AAW0HLR4"/>
<accession>A0AAW0HLR4</accession>
<dbReference type="InterPro" id="IPR050983">
    <property type="entry name" value="GST_Omega/HSP26"/>
</dbReference>
<comment type="caution">
    <text evidence="2">The sequence shown here is derived from an EMBL/GenBank/DDBJ whole genome shotgun (WGS) entry which is preliminary data.</text>
</comment>
<dbReference type="Gene3D" id="3.40.30.10">
    <property type="entry name" value="Glutaredoxin"/>
    <property type="match status" value="1"/>
</dbReference>
<dbReference type="GO" id="GO:0045174">
    <property type="term" value="F:glutathione dehydrogenase (ascorbate) activity"/>
    <property type="evidence" value="ECO:0007669"/>
    <property type="project" value="TreeGrafter"/>
</dbReference>
<dbReference type="PANTHER" id="PTHR43968:SF5">
    <property type="entry name" value="GLUTATHIONE S-TRANSFERASE OMEGA-1"/>
    <property type="match status" value="1"/>
</dbReference>
<dbReference type="EMBL" id="JBBHLL010000403">
    <property type="protein sequence ID" value="KAK7803770.1"/>
    <property type="molecule type" value="Genomic_DNA"/>
</dbReference>
<dbReference type="SUPFAM" id="SSF47616">
    <property type="entry name" value="GST C-terminal domain-like"/>
    <property type="match status" value="1"/>
</dbReference>